<sequence>MVELKKLVKIALAIAVIAAISAAAIIKMGVSSTGPGDNNTAMLSLSSSSDSGIVAYAATPDPTVSPARTPLAGDRNWYTVDEILGAFGPEPASLAQNATETFPVKCGDRAYPYPNGTMAYYTDHMGAARPTTDQVIAFLATDDTYRQHTLTEGKFVCVNFAVMLHDSAEARGIEAHMASVFFSSGPSSGSGHMVNAFNTTDAGWVYVDATENGWILIGPLREGDKYRGTLMECRDGKWGFFRTETGNIVSTVEII</sequence>
<dbReference type="Proteomes" id="UP000001882">
    <property type="component" value="Chromosome"/>
</dbReference>
<evidence type="ECO:0000313" key="1">
    <source>
        <dbReference type="EMBL" id="BAI62862.1"/>
    </source>
</evidence>
<accession>D1Z2E0</accession>
<dbReference type="KEGG" id="mpd:MCP_2790"/>
<name>D1Z2E0_METPS</name>
<reference evidence="1 2" key="1">
    <citation type="journal article" date="2007" name="Appl. Environ. Microbiol.">
        <title>Isolation of key methanogens for global methane emission from rice paddy fields: a novel isolate affiliated with the clone cluster rice cluster I.</title>
        <authorList>
            <person name="Sakai S."/>
            <person name="Imachi H."/>
            <person name="Sekiguchi Y."/>
            <person name="Ohashi A."/>
            <person name="Harada H."/>
            <person name="Kamagata Y."/>
        </authorList>
    </citation>
    <scope>NUCLEOTIDE SEQUENCE [LARGE SCALE GENOMIC DNA]</scope>
    <source>
        <strain evidence="2">DSM 17711 / JCM 13418 / NBRC 101707 / SANAE</strain>
    </source>
</reference>
<evidence type="ECO:0000313" key="2">
    <source>
        <dbReference type="Proteomes" id="UP000001882"/>
    </source>
</evidence>
<dbReference type="AlphaFoldDB" id="D1Z2E0"/>
<dbReference type="EMBL" id="AP011532">
    <property type="protein sequence ID" value="BAI62862.1"/>
    <property type="molecule type" value="Genomic_DNA"/>
</dbReference>
<protein>
    <recommendedName>
        <fullName evidence="3">Transglutaminase-like domain-containing protein</fullName>
    </recommendedName>
</protein>
<proteinExistence type="predicted"/>
<keyword evidence="2" id="KW-1185">Reference proteome</keyword>
<dbReference type="STRING" id="304371.MCP_2790"/>
<reference evidence="1 2" key="2">
    <citation type="journal article" date="2008" name="Int. J. Syst. Evol. Microbiol.">
        <title>Methanocella paludicola gen. nov., sp. nov., a methane-producing archaeon, the first isolate of the lineage 'Rice Cluster I', and proposal of the new archaeal order Methanocellales ord. nov.</title>
        <authorList>
            <person name="Sakai S."/>
            <person name="Imachi H."/>
            <person name="Hanada S."/>
            <person name="Ohashi A."/>
            <person name="Harada H."/>
            <person name="Kamagata Y."/>
        </authorList>
    </citation>
    <scope>NUCLEOTIDE SEQUENCE [LARGE SCALE GENOMIC DNA]</scope>
    <source>
        <strain evidence="2">DSM 17711 / JCM 13418 / NBRC 101707 / SANAE</strain>
    </source>
</reference>
<dbReference type="eggNOG" id="arCOG07660">
    <property type="taxonomic scope" value="Archaea"/>
</dbReference>
<organism evidence="1 2">
    <name type="scientific">Methanocella paludicola (strain DSM 17711 / JCM 13418 / NBRC 101707 / SANAE)</name>
    <dbReference type="NCBI Taxonomy" id="304371"/>
    <lineage>
        <taxon>Archaea</taxon>
        <taxon>Methanobacteriati</taxon>
        <taxon>Methanobacteriota</taxon>
        <taxon>Stenosarchaea group</taxon>
        <taxon>Methanomicrobia</taxon>
        <taxon>Methanocellales</taxon>
        <taxon>Methanocellaceae</taxon>
        <taxon>Methanocella</taxon>
    </lineage>
</organism>
<gene>
    <name evidence="1" type="ordered locus">MCP_2790</name>
</gene>
<reference evidence="2" key="3">
    <citation type="journal article" date="2011" name="PLoS ONE">
        <title>Genome sequence of a mesophilic hydrogenotrophic methanogen Methanocella paludicola, the first cultivated representative of the order Methanocellales.</title>
        <authorList>
            <person name="Sakai S."/>
            <person name="Takaki Y."/>
            <person name="Shimamura S."/>
            <person name="Sekine M."/>
            <person name="Tajima T."/>
            <person name="Kosugi H."/>
            <person name="Ichikawa N."/>
            <person name="Tasumi E."/>
            <person name="Hiraki A.T."/>
            <person name="Shimizu A."/>
            <person name="Kato Y."/>
            <person name="Nishiko R."/>
            <person name="Mori K."/>
            <person name="Fujita N."/>
            <person name="Imachi H."/>
            <person name="Takai K."/>
        </authorList>
    </citation>
    <scope>NUCLEOTIDE SEQUENCE [LARGE SCALE GENOMIC DNA]</scope>
    <source>
        <strain evidence="2">DSM 17711 / JCM 13418 / NBRC 101707 / SANAE</strain>
    </source>
</reference>
<evidence type="ECO:0008006" key="3">
    <source>
        <dbReference type="Google" id="ProtNLM"/>
    </source>
</evidence>
<dbReference type="InParanoid" id="D1Z2E0"/>